<reference evidence="2 3" key="1">
    <citation type="submission" date="2018-03" db="EMBL/GenBank/DDBJ databases">
        <title>The ancient ancestry and fast evolution of plastids.</title>
        <authorList>
            <person name="Moore K.R."/>
            <person name="Magnabosco C."/>
            <person name="Momper L."/>
            <person name="Gold D.A."/>
            <person name="Bosak T."/>
            <person name="Fournier G.P."/>
        </authorList>
    </citation>
    <scope>NUCLEOTIDE SEQUENCE [LARGE SCALE GENOMIC DNA]</scope>
    <source>
        <strain evidence="2 3">CCALA 037</strain>
    </source>
</reference>
<dbReference type="EMBL" id="PVWO01000110">
    <property type="protein sequence ID" value="PSB56735.1"/>
    <property type="molecule type" value="Genomic_DNA"/>
</dbReference>
<gene>
    <name evidence="2" type="ORF">C7B77_10875</name>
</gene>
<dbReference type="RefSeq" id="WP_106304041.1">
    <property type="nucleotide sequence ID" value="NZ_PVWO01000110.1"/>
</dbReference>
<dbReference type="Pfam" id="PF18480">
    <property type="entry name" value="DUF5615"/>
    <property type="match status" value="1"/>
</dbReference>
<keyword evidence="3" id="KW-1185">Reference proteome</keyword>
<accession>A0A2T1GGG6</accession>
<evidence type="ECO:0000313" key="3">
    <source>
        <dbReference type="Proteomes" id="UP000238937"/>
    </source>
</evidence>
<proteinExistence type="predicted"/>
<sequence length="116" mass="13373">MVRLYADENFELPVVEKLREKGYDILTVQEAGNANQGIPDEEVLEFAIAENRAVITLNYNDFKNLHRRDCNHRGIVICTSTRRKDDRDNFAERIDLALRDKDSLAGELIRVNLPSK</sequence>
<dbReference type="InterPro" id="IPR041049">
    <property type="entry name" value="DUF5615"/>
</dbReference>
<evidence type="ECO:0000313" key="2">
    <source>
        <dbReference type="EMBL" id="PSB56735.1"/>
    </source>
</evidence>
<organism evidence="2 3">
    <name type="scientific">Chamaesiphon polymorphus CCALA 037</name>
    <dbReference type="NCBI Taxonomy" id="2107692"/>
    <lineage>
        <taxon>Bacteria</taxon>
        <taxon>Bacillati</taxon>
        <taxon>Cyanobacteriota</taxon>
        <taxon>Cyanophyceae</taxon>
        <taxon>Gomontiellales</taxon>
        <taxon>Chamaesiphonaceae</taxon>
        <taxon>Chamaesiphon</taxon>
    </lineage>
</organism>
<dbReference type="Proteomes" id="UP000238937">
    <property type="component" value="Unassembled WGS sequence"/>
</dbReference>
<dbReference type="OrthoDB" id="3216372at2"/>
<protein>
    <recommendedName>
        <fullName evidence="1">DUF5615 domain-containing protein</fullName>
    </recommendedName>
</protein>
<evidence type="ECO:0000259" key="1">
    <source>
        <dbReference type="Pfam" id="PF18480"/>
    </source>
</evidence>
<feature type="domain" description="DUF5615" evidence="1">
    <location>
        <begin position="3"/>
        <end position="113"/>
    </location>
</feature>
<dbReference type="AlphaFoldDB" id="A0A2T1GGG6"/>
<name>A0A2T1GGG6_9CYAN</name>
<comment type="caution">
    <text evidence="2">The sequence shown here is derived from an EMBL/GenBank/DDBJ whole genome shotgun (WGS) entry which is preliminary data.</text>
</comment>